<protein>
    <submittedName>
        <fullName evidence="1">Uncharacterized protein</fullName>
    </submittedName>
</protein>
<dbReference type="HOGENOM" id="CLU_2312787_0_0_1"/>
<feature type="non-terminal residue" evidence="1">
    <location>
        <position position="1"/>
    </location>
</feature>
<dbReference type="EMBL" id="KN838681">
    <property type="protein sequence ID" value="KIJ97910.1"/>
    <property type="molecule type" value="Genomic_DNA"/>
</dbReference>
<sequence>IDFVVTLIRAIYTSAVCSARARSNPLIKKYPVTLRLQHPSWDKPLLADFYSPEDITSFLSTQRFLVEPVTGQIIRPHEVDKIDPDVTYDVAGFYLPYCEK</sequence>
<evidence type="ECO:0000313" key="1">
    <source>
        <dbReference type="EMBL" id="KIJ97910.1"/>
    </source>
</evidence>
<proteinExistence type="predicted"/>
<name>A0A0C9WYI9_9AGAR</name>
<dbReference type="Proteomes" id="UP000054477">
    <property type="component" value="Unassembled WGS sequence"/>
</dbReference>
<dbReference type="AlphaFoldDB" id="A0A0C9WYI9"/>
<reference evidence="1 2" key="1">
    <citation type="submission" date="2014-04" db="EMBL/GenBank/DDBJ databases">
        <authorList>
            <consortium name="DOE Joint Genome Institute"/>
            <person name="Kuo A."/>
            <person name="Kohler A."/>
            <person name="Nagy L.G."/>
            <person name="Floudas D."/>
            <person name="Copeland A."/>
            <person name="Barry K.W."/>
            <person name="Cichocki N."/>
            <person name="Veneault-Fourrey C."/>
            <person name="LaButti K."/>
            <person name="Lindquist E.A."/>
            <person name="Lipzen A."/>
            <person name="Lundell T."/>
            <person name="Morin E."/>
            <person name="Murat C."/>
            <person name="Sun H."/>
            <person name="Tunlid A."/>
            <person name="Henrissat B."/>
            <person name="Grigoriev I.V."/>
            <person name="Hibbett D.S."/>
            <person name="Martin F."/>
            <person name="Nordberg H.P."/>
            <person name="Cantor M.N."/>
            <person name="Hua S.X."/>
        </authorList>
    </citation>
    <scope>NUCLEOTIDE SEQUENCE [LARGE SCALE GENOMIC DNA]</scope>
    <source>
        <strain evidence="1 2">LaAM-08-1</strain>
    </source>
</reference>
<keyword evidence="2" id="KW-1185">Reference proteome</keyword>
<accession>A0A0C9WYI9</accession>
<gene>
    <name evidence="1" type="ORF">K443DRAFT_225652</name>
</gene>
<reference evidence="2" key="2">
    <citation type="submission" date="2015-01" db="EMBL/GenBank/DDBJ databases">
        <title>Evolutionary Origins and Diversification of the Mycorrhizal Mutualists.</title>
        <authorList>
            <consortium name="DOE Joint Genome Institute"/>
            <consortium name="Mycorrhizal Genomics Consortium"/>
            <person name="Kohler A."/>
            <person name="Kuo A."/>
            <person name="Nagy L.G."/>
            <person name="Floudas D."/>
            <person name="Copeland A."/>
            <person name="Barry K.W."/>
            <person name="Cichocki N."/>
            <person name="Veneault-Fourrey C."/>
            <person name="LaButti K."/>
            <person name="Lindquist E.A."/>
            <person name="Lipzen A."/>
            <person name="Lundell T."/>
            <person name="Morin E."/>
            <person name="Murat C."/>
            <person name="Riley R."/>
            <person name="Ohm R."/>
            <person name="Sun H."/>
            <person name="Tunlid A."/>
            <person name="Henrissat B."/>
            <person name="Grigoriev I.V."/>
            <person name="Hibbett D.S."/>
            <person name="Martin F."/>
        </authorList>
    </citation>
    <scope>NUCLEOTIDE SEQUENCE [LARGE SCALE GENOMIC DNA]</scope>
    <source>
        <strain evidence="2">LaAM-08-1</strain>
    </source>
</reference>
<evidence type="ECO:0000313" key="2">
    <source>
        <dbReference type="Proteomes" id="UP000054477"/>
    </source>
</evidence>
<organism evidence="1 2">
    <name type="scientific">Laccaria amethystina LaAM-08-1</name>
    <dbReference type="NCBI Taxonomy" id="1095629"/>
    <lineage>
        <taxon>Eukaryota</taxon>
        <taxon>Fungi</taxon>
        <taxon>Dikarya</taxon>
        <taxon>Basidiomycota</taxon>
        <taxon>Agaricomycotina</taxon>
        <taxon>Agaricomycetes</taxon>
        <taxon>Agaricomycetidae</taxon>
        <taxon>Agaricales</taxon>
        <taxon>Agaricineae</taxon>
        <taxon>Hydnangiaceae</taxon>
        <taxon>Laccaria</taxon>
    </lineage>
</organism>
<dbReference type="OrthoDB" id="10377012at2759"/>